<dbReference type="SUPFAM" id="SSF50692">
    <property type="entry name" value="ADC-like"/>
    <property type="match status" value="1"/>
</dbReference>
<gene>
    <name evidence="6" type="ORF">ET524_03980</name>
</gene>
<dbReference type="GO" id="GO:0016491">
    <property type="term" value="F:oxidoreductase activity"/>
    <property type="evidence" value="ECO:0007669"/>
    <property type="project" value="InterPro"/>
</dbReference>
<dbReference type="SUPFAM" id="SSF53706">
    <property type="entry name" value="Formate dehydrogenase/DMSO reductase, domains 1-3"/>
    <property type="match status" value="1"/>
</dbReference>
<keyword evidence="7" id="KW-1185">Reference proteome</keyword>
<evidence type="ECO:0000313" key="7">
    <source>
        <dbReference type="Proteomes" id="UP000293345"/>
    </source>
</evidence>
<feature type="region of interest" description="Disordered" evidence="3">
    <location>
        <begin position="1"/>
        <end position="84"/>
    </location>
</feature>
<comment type="caution">
    <text evidence="6">The sequence shown here is derived from an EMBL/GenBank/DDBJ whole genome shotgun (WGS) entry which is preliminary data.</text>
</comment>
<dbReference type="GO" id="GO:0030151">
    <property type="term" value="F:molybdenum ion binding"/>
    <property type="evidence" value="ECO:0007669"/>
    <property type="project" value="TreeGrafter"/>
</dbReference>
<dbReference type="Proteomes" id="UP000293345">
    <property type="component" value="Unassembled WGS sequence"/>
</dbReference>
<dbReference type="Gene3D" id="3.40.50.740">
    <property type="match status" value="2"/>
</dbReference>
<dbReference type="InterPro" id="IPR006656">
    <property type="entry name" value="Mopterin_OxRdtase"/>
</dbReference>
<dbReference type="EMBL" id="SDPW01000001">
    <property type="protein sequence ID" value="RXZ53743.1"/>
    <property type="molecule type" value="Genomic_DNA"/>
</dbReference>
<evidence type="ECO:0000259" key="4">
    <source>
        <dbReference type="Pfam" id="PF00384"/>
    </source>
</evidence>
<evidence type="ECO:0008006" key="8">
    <source>
        <dbReference type="Google" id="ProtNLM"/>
    </source>
</evidence>
<feature type="domain" description="Molybdopterin oxidoreductase" evidence="4">
    <location>
        <begin position="369"/>
        <end position="666"/>
    </location>
</feature>
<reference evidence="6 7" key="1">
    <citation type="submission" date="2019-01" db="EMBL/GenBank/DDBJ databases">
        <title>Senegalimassilia sp. nov. KGMB04484 isolated human feces.</title>
        <authorList>
            <person name="Han K.-I."/>
            <person name="Kim J.-S."/>
            <person name="Lee K.C."/>
            <person name="Suh M.K."/>
            <person name="Eom M.K."/>
            <person name="Lee J.H."/>
            <person name="Park S.-H."/>
            <person name="Kang S.W."/>
            <person name="Park J.-E."/>
            <person name="Oh B.S."/>
            <person name="Yu S.Y."/>
            <person name="Choi S.-H."/>
            <person name="Lee D.H."/>
            <person name="Yoon H."/>
            <person name="Kim B.-Y."/>
            <person name="Lee J.H."/>
            <person name="Lee J.-S."/>
        </authorList>
    </citation>
    <scope>NUCLEOTIDE SEQUENCE [LARGE SCALE GENOMIC DNA]</scope>
    <source>
        <strain evidence="6 7">KGMB04484</strain>
    </source>
</reference>
<accession>A0A4Q2K1Z8</accession>
<evidence type="ECO:0000256" key="1">
    <source>
        <dbReference type="ARBA" id="ARBA00010312"/>
    </source>
</evidence>
<name>A0A4Q2K1Z8_9ACTN</name>
<feature type="compositionally biased region" description="Low complexity" evidence="3">
    <location>
        <begin position="64"/>
        <end position="79"/>
    </location>
</feature>
<feature type="domain" description="Molybdopterin dinucleotide-binding" evidence="5">
    <location>
        <begin position="889"/>
        <end position="1022"/>
    </location>
</feature>
<evidence type="ECO:0000256" key="3">
    <source>
        <dbReference type="SAM" id="MobiDB-lite"/>
    </source>
</evidence>
<dbReference type="Gene3D" id="2.20.25.90">
    <property type="entry name" value="ADC-like domains"/>
    <property type="match status" value="1"/>
</dbReference>
<dbReference type="GO" id="GO:0009061">
    <property type="term" value="P:anaerobic respiration"/>
    <property type="evidence" value="ECO:0007669"/>
    <property type="project" value="TreeGrafter"/>
</dbReference>
<keyword evidence="2" id="KW-0479">Metal-binding</keyword>
<dbReference type="GO" id="GO:0009055">
    <property type="term" value="F:electron transfer activity"/>
    <property type="evidence" value="ECO:0007669"/>
    <property type="project" value="TreeGrafter"/>
</dbReference>
<feature type="region of interest" description="Disordered" evidence="3">
    <location>
        <begin position="313"/>
        <end position="374"/>
    </location>
</feature>
<dbReference type="InterPro" id="IPR050612">
    <property type="entry name" value="Prok_Mopterin_Oxidored"/>
</dbReference>
<dbReference type="PANTHER" id="PTHR43742:SF3">
    <property type="entry name" value="DIMETHYL SULFOXIDE REDUCTASE DMSA"/>
    <property type="match status" value="1"/>
</dbReference>
<dbReference type="Pfam" id="PF01568">
    <property type="entry name" value="Molydop_binding"/>
    <property type="match status" value="1"/>
</dbReference>
<dbReference type="Pfam" id="PF00384">
    <property type="entry name" value="Molybdopterin"/>
    <property type="match status" value="2"/>
</dbReference>
<dbReference type="InterPro" id="IPR009010">
    <property type="entry name" value="Asp_de-COase-like_dom_sf"/>
</dbReference>
<dbReference type="OrthoDB" id="7376058at2"/>
<feature type="compositionally biased region" description="Basic and acidic residues" evidence="3">
    <location>
        <begin position="352"/>
        <end position="364"/>
    </location>
</feature>
<evidence type="ECO:0000256" key="2">
    <source>
        <dbReference type="ARBA" id="ARBA00022723"/>
    </source>
</evidence>
<feature type="region of interest" description="Disordered" evidence="3">
    <location>
        <begin position="688"/>
        <end position="750"/>
    </location>
</feature>
<dbReference type="GO" id="GO:0030288">
    <property type="term" value="C:outer membrane-bounded periplasmic space"/>
    <property type="evidence" value="ECO:0007669"/>
    <property type="project" value="TreeGrafter"/>
</dbReference>
<proteinExistence type="inferred from homology"/>
<dbReference type="AlphaFoldDB" id="A0A4Q2K1Z8"/>
<comment type="similarity">
    <text evidence="1">Belongs to the prokaryotic molybdopterin-containing oxidoreductase family.</text>
</comment>
<sequence>MEDFEAQATPPASIQDNGSMKAISNIANHIFRHTPPTFRTQDSSGGNGLIRENQDRLEALEGTSSSAPKSASSRAVPSAEPSPRAISMAQKTTSRAFCAIDCPGRCPLVLELRDGELARVRANKAAPACHRGLSMRAWANSPDRLMWPMRRVGPRGSAQFERITWDEALDTVARELARVRCEFGNDAIYLAYSTGQSCTTADPFERLLNCFGGFLDRYNNYSNPQINAMVRALYGEGALYPGGSDLDAAADANLLLVFGASPAETGTGRATWHGAWDRVCKRMAARGGRIVMVDPRRNGSIREAEQAFGREAAENSLAAARQSAETPTSTNDALRSSSHETSPLDQSCPSDKQSKSSVAEHNREAPPNANVTWLPVNPGTDGALVAALLHELTFTHNALAWDFLRECCIGFTDDTLPARWRGKGLSVLDYLQGTGYDRVAKTPAWAARITGASETAIRDLARELARTQPTFIMQGWGPQRRSNGEMTSGMIMLLALALGQVGLPGTNNGMNVAWGGGFLTHVSAGRNSVPFRIPAYRFLDAIEDGTRLGVAEGVRGLAADQRLAHGIKAIVCHGGNCLTNQHGDVNRAHRVLADTSACEFIVNIDVEFTDSARYADIVLPDLFRMEQVSVMDADTWGRRIVAADGALGPRFERRGAWDMCCDLAKRWGIEATFAEGLTEAEWIRELHETDRERTAQASRRLAPEKKRLTPEGTQADSEQTDSAQTLGAQPACQAQKTRDDHAAENTPVSTLPPFEHLLEQGVCFRKDAADAPFVALADWRCDPVAHPLDTPSGKAEIFSEHLAAVAESLHGTPDEGAITPIPTYVPEWSAAEFGVDEPEGKCERGDQPASEGELAKALKPNAGQNARNSANPASTAVPRACEQALRVFGFHSVARIHSSWGNVFAMPKRPPQVISINPTDAAARGIRTGDLVEATNRFGALRLPAEVTDDVIAGTVIMPQGAWWKVDSAAFATKASSNQTRKRTASGAVAASPRPVDVGGCINTLTSSRPSPLAFGNPQHTCWCRLRSV</sequence>
<feature type="compositionally biased region" description="Polar residues" evidence="3">
    <location>
        <begin position="323"/>
        <end position="351"/>
    </location>
</feature>
<feature type="compositionally biased region" description="Polar residues" evidence="3">
    <location>
        <begin position="711"/>
        <end position="735"/>
    </location>
</feature>
<dbReference type="InterPro" id="IPR006657">
    <property type="entry name" value="MoPterin_dinucl-bd_dom"/>
</dbReference>
<organism evidence="6 7">
    <name type="scientific">Senegalimassilia faecalis</name>
    <dbReference type="NCBI Taxonomy" id="2509433"/>
    <lineage>
        <taxon>Bacteria</taxon>
        <taxon>Bacillati</taxon>
        <taxon>Actinomycetota</taxon>
        <taxon>Coriobacteriia</taxon>
        <taxon>Coriobacteriales</taxon>
        <taxon>Coriobacteriaceae</taxon>
        <taxon>Senegalimassilia</taxon>
    </lineage>
</organism>
<dbReference type="PANTHER" id="PTHR43742">
    <property type="entry name" value="TRIMETHYLAMINE-N-OXIDE REDUCTASE"/>
    <property type="match status" value="1"/>
</dbReference>
<evidence type="ECO:0000313" key="6">
    <source>
        <dbReference type="EMBL" id="RXZ53743.1"/>
    </source>
</evidence>
<dbReference type="Gene3D" id="2.40.40.20">
    <property type="match status" value="1"/>
</dbReference>
<feature type="domain" description="Molybdopterin oxidoreductase" evidence="4">
    <location>
        <begin position="144"/>
        <end position="301"/>
    </location>
</feature>
<dbReference type="GO" id="GO:0043546">
    <property type="term" value="F:molybdopterin cofactor binding"/>
    <property type="evidence" value="ECO:0007669"/>
    <property type="project" value="InterPro"/>
</dbReference>
<evidence type="ECO:0000259" key="5">
    <source>
        <dbReference type="Pfam" id="PF01568"/>
    </source>
</evidence>
<protein>
    <recommendedName>
        <fullName evidence="8">4Fe-4S Mo/W bis-MGD-type domain-containing protein</fullName>
    </recommendedName>
</protein>
<dbReference type="Gene3D" id="3.40.228.10">
    <property type="entry name" value="Dimethylsulfoxide Reductase, domain 2"/>
    <property type="match status" value="1"/>
</dbReference>